<dbReference type="Proteomes" id="UP001056778">
    <property type="component" value="Chromosome 5"/>
</dbReference>
<dbReference type="EMBL" id="CM043019">
    <property type="protein sequence ID" value="KAI4461717.1"/>
    <property type="molecule type" value="Genomic_DNA"/>
</dbReference>
<organism evidence="1 2">
    <name type="scientific">Holotrichia oblita</name>
    <name type="common">Chafer beetle</name>
    <dbReference type="NCBI Taxonomy" id="644536"/>
    <lineage>
        <taxon>Eukaryota</taxon>
        <taxon>Metazoa</taxon>
        <taxon>Ecdysozoa</taxon>
        <taxon>Arthropoda</taxon>
        <taxon>Hexapoda</taxon>
        <taxon>Insecta</taxon>
        <taxon>Pterygota</taxon>
        <taxon>Neoptera</taxon>
        <taxon>Endopterygota</taxon>
        <taxon>Coleoptera</taxon>
        <taxon>Polyphaga</taxon>
        <taxon>Scarabaeiformia</taxon>
        <taxon>Scarabaeidae</taxon>
        <taxon>Melolonthinae</taxon>
        <taxon>Holotrichia</taxon>
    </lineage>
</organism>
<protein>
    <submittedName>
        <fullName evidence="1">Uncharacterized protein</fullName>
    </submittedName>
</protein>
<accession>A0ACB9T4K7</accession>
<sequence>MAVKLSFVFCVLVLATATTFALESWDAAGVRIAIRVYEECSNSDGFSPCLKQKALTFFNRLSRMDKLALSDDLLIIKSDDAAVNDSASTDEQLQNALPKDVDARDSALDTLLYNKVSSFIGSRTLRFTMPKVSLNDLGLQEGRGKKMKGMFGGMMMGIAGKMAAMIPVAIAGLYLLAGKALITAKIALLIAGIIALKKLVAAKQSGGGGGGGGGWNGGGHGGGGWQSSGGGWDKRSLDDAQQLAYKAYVPQQ</sequence>
<evidence type="ECO:0000313" key="2">
    <source>
        <dbReference type="Proteomes" id="UP001056778"/>
    </source>
</evidence>
<proteinExistence type="predicted"/>
<name>A0ACB9T4K7_HOLOL</name>
<gene>
    <name evidence="1" type="ORF">MML48_5g00010392</name>
</gene>
<evidence type="ECO:0000313" key="1">
    <source>
        <dbReference type="EMBL" id="KAI4461717.1"/>
    </source>
</evidence>
<keyword evidence="2" id="KW-1185">Reference proteome</keyword>
<reference evidence="1" key="1">
    <citation type="submission" date="2022-04" db="EMBL/GenBank/DDBJ databases">
        <title>Chromosome-scale genome assembly of Holotrichia oblita Faldermann.</title>
        <authorList>
            <person name="Rongchong L."/>
        </authorList>
    </citation>
    <scope>NUCLEOTIDE SEQUENCE</scope>
    <source>
        <strain evidence="1">81SQS9</strain>
    </source>
</reference>
<comment type="caution">
    <text evidence="1">The sequence shown here is derived from an EMBL/GenBank/DDBJ whole genome shotgun (WGS) entry which is preliminary data.</text>
</comment>